<dbReference type="EMBL" id="FNEM01000005">
    <property type="protein sequence ID" value="SDJ15756.1"/>
    <property type="molecule type" value="Genomic_DNA"/>
</dbReference>
<name>A0A1G8RFJ2_9GAMM</name>
<evidence type="ECO:0000313" key="2">
    <source>
        <dbReference type="Proteomes" id="UP000199527"/>
    </source>
</evidence>
<dbReference type="Proteomes" id="UP000199527">
    <property type="component" value="Unassembled WGS sequence"/>
</dbReference>
<dbReference type="OrthoDB" id="549777at2"/>
<reference evidence="2" key="1">
    <citation type="submission" date="2016-10" db="EMBL/GenBank/DDBJ databases">
        <authorList>
            <person name="Varghese N."/>
            <person name="Submissions S."/>
        </authorList>
    </citation>
    <scope>NUCLEOTIDE SEQUENCE [LARGE SCALE GENOMIC DNA]</scope>
    <source>
        <strain evidence="2">DSM 23317</strain>
    </source>
</reference>
<dbReference type="Pfam" id="PF13759">
    <property type="entry name" value="2OG-FeII_Oxy_5"/>
    <property type="match status" value="1"/>
</dbReference>
<organism evidence="1 2">
    <name type="scientific">Ferrimonas sediminum</name>
    <dbReference type="NCBI Taxonomy" id="718193"/>
    <lineage>
        <taxon>Bacteria</taxon>
        <taxon>Pseudomonadati</taxon>
        <taxon>Pseudomonadota</taxon>
        <taxon>Gammaproteobacteria</taxon>
        <taxon>Alteromonadales</taxon>
        <taxon>Ferrimonadaceae</taxon>
        <taxon>Ferrimonas</taxon>
    </lineage>
</organism>
<sequence length="213" mass="24323">MSQLQLFPAFAVPMATANLEGAEQLNSQLKKRFFELEQAGFEETHTPTTRVNIFESNMDLFTLQDPSLQQLRLFCLSSIMSIVASTTRKSADEMRQLKLKNHAWFHITRKHGYIAYHNHPLASWSAVYYVDVGQPDPDYPESGQIRFFHPSSSNQMFMDAGNTSFSAPFHQGTLSFEPKPGQLLIFPSYLMHEVAPFMGQGERICVAMNCWFE</sequence>
<dbReference type="RefSeq" id="WP_090364734.1">
    <property type="nucleotide sequence ID" value="NZ_FNEM01000005.1"/>
</dbReference>
<dbReference type="Gene3D" id="2.60.120.620">
    <property type="entry name" value="q2cbj1_9rhob like domain"/>
    <property type="match status" value="1"/>
</dbReference>
<gene>
    <name evidence="1" type="ORF">SAMN04488540_105160</name>
</gene>
<dbReference type="InterPro" id="IPR012668">
    <property type="entry name" value="CHP02466"/>
</dbReference>
<keyword evidence="2" id="KW-1185">Reference proteome</keyword>
<proteinExistence type="predicted"/>
<accession>A0A1G8RFJ2</accession>
<evidence type="ECO:0000313" key="1">
    <source>
        <dbReference type="EMBL" id="SDJ15756.1"/>
    </source>
</evidence>
<evidence type="ECO:0008006" key="3">
    <source>
        <dbReference type="Google" id="ProtNLM"/>
    </source>
</evidence>
<protein>
    <recommendedName>
        <fullName evidence="3">2OG-Fe(II) oxygenase superfamily protein</fullName>
    </recommendedName>
</protein>
<dbReference type="AlphaFoldDB" id="A0A1G8RFJ2"/>